<keyword evidence="4" id="KW-0227">DNA damage</keyword>
<sequence>MTPPPARFATVATPPGPFTVVVTPGADGRDVVLAAGWTDDVAALLPVVHRALRPTWVERAERLPVLDTVDAFVAGELTAIDDVPVRQRSGPFLEDAWEVLRTVPPGEPDTYAGFAARCGRPSAVRAAANACARNAAALFVPCHRVLGSDGGLGGFRWGTPVKRWLLDHEAAAVRRPQLTLVV</sequence>
<dbReference type="GO" id="GO:0006281">
    <property type="term" value="P:DNA repair"/>
    <property type="evidence" value="ECO:0007669"/>
    <property type="project" value="UniProtKB-KW"/>
</dbReference>
<evidence type="ECO:0000256" key="4">
    <source>
        <dbReference type="ARBA" id="ARBA00022763"/>
    </source>
</evidence>
<evidence type="ECO:0000256" key="2">
    <source>
        <dbReference type="ARBA" id="ARBA00022603"/>
    </source>
</evidence>
<dbReference type="NCBIfam" id="TIGR00589">
    <property type="entry name" value="ogt"/>
    <property type="match status" value="1"/>
</dbReference>
<dbReference type="GO" id="GO:0032259">
    <property type="term" value="P:methylation"/>
    <property type="evidence" value="ECO:0007669"/>
    <property type="project" value="UniProtKB-KW"/>
</dbReference>
<comment type="catalytic activity">
    <reaction evidence="1">
        <text>a 4-O-methyl-thymidine in DNA + L-cysteinyl-[protein] = a thymidine in DNA + S-methyl-L-cysteinyl-[protein]</text>
        <dbReference type="Rhea" id="RHEA:53428"/>
        <dbReference type="Rhea" id="RHEA-COMP:10131"/>
        <dbReference type="Rhea" id="RHEA-COMP:10132"/>
        <dbReference type="Rhea" id="RHEA-COMP:13555"/>
        <dbReference type="Rhea" id="RHEA-COMP:13556"/>
        <dbReference type="ChEBI" id="CHEBI:29950"/>
        <dbReference type="ChEBI" id="CHEBI:82612"/>
        <dbReference type="ChEBI" id="CHEBI:137386"/>
        <dbReference type="ChEBI" id="CHEBI:137387"/>
        <dbReference type="EC" id="2.1.1.63"/>
    </reaction>
</comment>
<dbReference type="CDD" id="cd06445">
    <property type="entry name" value="ATase"/>
    <property type="match status" value="1"/>
</dbReference>
<dbReference type="InterPro" id="IPR036388">
    <property type="entry name" value="WH-like_DNA-bd_sf"/>
</dbReference>
<evidence type="ECO:0000313" key="9">
    <source>
        <dbReference type="Proteomes" id="UP000199152"/>
    </source>
</evidence>
<dbReference type="Pfam" id="PF01035">
    <property type="entry name" value="DNA_binding_1"/>
    <property type="match status" value="1"/>
</dbReference>
<evidence type="ECO:0000313" key="8">
    <source>
        <dbReference type="EMBL" id="SFL23773.1"/>
    </source>
</evidence>
<reference evidence="8 9" key="1">
    <citation type="submission" date="2016-10" db="EMBL/GenBank/DDBJ databases">
        <authorList>
            <person name="de Groot N.N."/>
        </authorList>
    </citation>
    <scope>NUCLEOTIDE SEQUENCE [LARGE SCALE GENOMIC DNA]</scope>
    <source>
        <strain evidence="8 9">DSM 45317</strain>
    </source>
</reference>
<evidence type="ECO:0000256" key="1">
    <source>
        <dbReference type="ARBA" id="ARBA00001286"/>
    </source>
</evidence>
<dbReference type="InterPro" id="IPR036217">
    <property type="entry name" value="MethylDNA_cys_MeTrfase_DNAb"/>
</dbReference>
<dbReference type="Gene3D" id="1.10.10.10">
    <property type="entry name" value="Winged helix-like DNA-binding domain superfamily/Winged helix DNA-binding domain"/>
    <property type="match status" value="1"/>
</dbReference>
<dbReference type="PANTHER" id="PTHR10815:SF13">
    <property type="entry name" value="METHYLATED-DNA--PROTEIN-CYSTEINE METHYLTRANSFERASE"/>
    <property type="match status" value="1"/>
</dbReference>
<comment type="catalytic activity">
    <reaction evidence="6">
        <text>a 6-O-methyl-2'-deoxyguanosine in DNA + L-cysteinyl-[protein] = S-methyl-L-cysteinyl-[protein] + a 2'-deoxyguanosine in DNA</text>
        <dbReference type="Rhea" id="RHEA:24000"/>
        <dbReference type="Rhea" id="RHEA-COMP:10131"/>
        <dbReference type="Rhea" id="RHEA-COMP:10132"/>
        <dbReference type="Rhea" id="RHEA-COMP:11367"/>
        <dbReference type="Rhea" id="RHEA-COMP:11368"/>
        <dbReference type="ChEBI" id="CHEBI:29950"/>
        <dbReference type="ChEBI" id="CHEBI:82612"/>
        <dbReference type="ChEBI" id="CHEBI:85445"/>
        <dbReference type="ChEBI" id="CHEBI:85448"/>
        <dbReference type="EC" id="2.1.1.63"/>
    </reaction>
</comment>
<evidence type="ECO:0000259" key="7">
    <source>
        <dbReference type="Pfam" id="PF01035"/>
    </source>
</evidence>
<name>A0A1I4G237_9ACTN</name>
<dbReference type="PANTHER" id="PTHR10815">
    <property type="entry name" value="METHYLATED-DNA--PROTEIN-CYSTEINE METHYLTRANSFERASE"/>
    <property type="match status" value="1"/>
</dbReference>
<dbReference type="SUPFAM" id="SSF46767">
    <property type="entry name" value="Methylated DNA-protein cysteine methyltransferase, C-terminal domain"/>
    <property type="match status" value="1"/>
</dbReference>
<accession>A0A1I4G237</accession>
<evidence type="ECO:0000256" key="5">
    <source>
        <dbReference type="ARBA" id="ARBA00023204"/>
    </source>
</evidence>
<dbReference type="InterPro" id="IPR014048">
    <property type="entry name" value="MethylDNA_cys_MeTrfase_DNA-bd"/>
</dbReference>
<organism evidence="8 9">
    <name type="scientific">Geodermatophilus ruber</name>
    <dbReference type="NCBI Taxonomy" id="504800"/>
    <lineage>
        <taxon>Bacteria</taxon>
        <taxon>Bacillati</taxon>
        <taxon>Actinomycetota</taxon>
        <taxon>Actinomycetes</taxon>
        <taxon>Geodermatophilales</taxon>
        <taxon>Geodermatophilaceae</taxon>
        <taxon>Geodermatophilus</taxon>
    </lineage>
</organism>
<evidence type="ECO:0000256" key="3">
    <source>
        <dbReference type="ARBA" id="ARBA00022679"/>
    </source>
</evidence>
<keyword evidence="9" id="KW-1185">Reference proteome</keyword>
<feature type="domain" description="Methylated-DNA-[protein]-cysteine S-methyltransferase DNA binding" evidence="7">
    <location>
        <begin position="91"/>
        <end position="170"/>
    </location>
</feature>
<evidence type="ECO:0000256" key="6">
    <source>
        <dbReference type="ARBA" id="ARBA00049348"/>
    </source>
</evidence>
<protein>
    <submittedName>
        <fullName evidence="8">Methylated-DNA-[protein]-cysteine S-methyltransferase</fullName>
    </submittedName>
</protein>
<dbReference type="RefSeq" id="WP_091325659.1">
    <property type="nucleotide sequence ID" value="NZ_FOSW01000008.1"/>
</dbReference>
<dbReference type="InParanoid" id="A0A1I4G237"/>
<dbReference type="OrthoDB" id="9802228at2"/>
<dbReference type="PROSITE" id="PS00374">
    <property type="entry name" value="MGMT"/>
    <property type="match status" value="1"/>
</dbReference>
<dbReference type="GO" id="GO:0003908">
    <property type="term" value="F:methylated-DNA-[protein]-cysteine S-methyltransferase activity"/>
    <property type="evidence" value="ECO:0007669"/>
    <property type="project" value="UniProtKB-EC"/>
</dbReference>
<dbReference type="Proteomes" id="UP000199152">
    <property type="component" value="Unassembled WGS sequence"/>
</dbReference>
<dbReference type="EMBL" id="FOSW01000008">
    <property type="protein sequence ID" value="SFL23773.1"/>
    <property type="molecule type" value="Genomic_DNA"/>
</dbReference>
<keyword evidence="5" id="KW-0234">DNA repair</keyword>
<keyword evidence="3 8" id="KW-0808">Transferase</keyword>
<keyword evidence="2 8" id="KW-0489">Methyltransferase</keyword>
<dbReference type="AlphaFoldDB" id="A0A1I4G237"/>
<dbReference type="STRING" id="504800.SAMN04488085_108103"/>
<gene>
    <name evidence="8" type="ORF">SAMN04488085_108103</name>
</gene>
<proteinExistence type="predicted"/>
<dbReference type="InterPro" id="IPR001497">
    <property type="entry name" value="MethylDNA_cys_MeTrfase_AS"/>
</dbReference>